<dbReference type="EMBL" id="CP000544">
    <property type="protein sequence ID" value="ABM62651.1"/>
    <property type="molecule type" value="Genomic_DNA"/>
</dbReference>
<evidence type="ECO:0000256" key="3">
    <source>
        <dbReference type="ARBA" id="ARBA00022801"/>
    </source>
</evidence>
<keyword evidence="5 6" id="KW-0482">Metalloprotease</keyword>
<dbReference type="Gene3D" id="3.30.2010.10">
    <property type="entry name" value="Metalloproteases ('zincins'), catalytic domain"/>
    <property type="match status" value="1"/>
</dbReference>
<evidence type="ECO:0000256" key="2">
    <source>
        <dbReference type="ARBA" id="ARBA00022723"/>
    </source>
</evidence>
<name>A1WY89_HALHL</name>
<dbReference type="RefSeq" id="WP_011814673.1">
    <property type="nucleotide sequence ID" value="NC_008789.1"/>
</dbReference>
<keyword evidence="2" id="KW-0479">Metal-binding</keyword>
<evidence type="ECO:0000256" key="1">
    <source>
        <dbReference type="ARBA" id="ARBA00022670"/>
    </source>
</evidence>
<organism evidence="8 9">
    <name type="scientific">Halorhodospira halophila (strain DSM 244 / SL1)</name>
    <name type="common">Ectothiorhodospira halophila (strain DSM 244 / SL1)</name>
    <dbReference type="NCBI Taxonomy" id="349124"/>
    <lineage>
        <taxon>Bacteria</taxon>
        <taxon>Pseudomonadati</taxon>
        <taxon>Pseudomonadota</taxon>
        <taxon>Gammaproteobacteria</taxon>
        <taxon>Chromatiales</taxon>
        <taxon>Ectothiorhodospiraceae</taxon>
        <taxon>Halorhodospira</taxon>
    </lineage>
</organism>
<evidence type="ECO:0000256" key="4">
    <source>
        <dbReference type="ARBA" id="ARBA00022833"/>
    </source>
</evidence>
<keyword evidence="4 6" id="KW-0862">Zinc</keyword>
<accession>A1WY89</accession>
<dbReference type="GO" id="GO:0016020">
    <property type="term" value="C:membrane"/>
    <property type="evidence" value="ECO:0007669"/>
    <property type="project" value="TreeGrafter"/>
</dbReference>
<dbReference type="InterPro" id="IPR051156">
    <property type="entry name" value="Mito/Outer_Membr_Metalloprot"/>
</dbReference>
<keyword evidence="1 6" id="KW-0645">Protease</keyword>
<proteinExistence type="inferred from homology"/>
<evidence type="ECO:0000256" key="6">
    <source>
        <dbReference type="RuleBase" id="RU003983"/>
    </source>
</evidence>
<dbReference type="Pfam" id="PF01435">
    <property type="entry name" value="Peptidase_M48"/>
    <property type="match status" value="1"/>
</dbReference>
<evidence type="ECO:0000256" key="5">
    <source>
        <dbReference type="ARBA" id="ARBA00023049"/>
    </source>
</evidence>
<gene>
    <name evidence="8" type="ordered locus">Hhal_1887</name>
</gene>
<comment type="similarity">
    <text evidence="6">Belongs to the peptidase M48 family.</text>
</comment>
<dbReference type="HOGENOM" id="CLU_029002_5_2_6"/>
<dbReference type="PANTHER" id="PTHR22726">
    <property type="entry name" value="METALLOENDOPEPTIDASE OMA1"/>
    <property type="match status" value="1"/>
</dbReference>
<dbReference type="GO" id="GO:0004222">
    <property type="term" value="F:metalloendopeptidase activity"/>
    <property type="evidence" value="ECO:0007669"/>
    <property type="project" value="InterPro"/>
</dbReference>
<dbReference type="eggNOG" id="COG4783">
    <property type="taxonomic scope" value="Bacteria"/>
</dbReference>
<dbReference type="KEGG" id="hha:Hhal_1887"/>
<dbReference type="GO" id="GO:0046872">
    <property type="term" value="F:metal ion binding"/>
    <property type="evidence" value="ECO:0007669"/>
    <property type="project" value="UniProtKB-KW"/>
</dbReference>
<dbReference type="Proteomes" id="UP000000647">
    <property type="component" value="Chromosome"/>
</dbReference>
<dbReference type="STRING" id="349124.Hhal_1887"/>
<comment type="cofactor">
    <cofactor evidence="6">
        <name>Zn(2+)</name>
        <dbReference type="ChEBI" id="CHEBI:29105"/>
    </cofactor>
    <text evidence="6">Binds 1 zinc ion per subunit.</text>
</comment>
<dbReference type="AlphaFoldDB" id="A1WY89"/>
<protein>
    <submittedName>
        <fullName evidence="8">Peptidase M48, Ste24p</fullName>
    </submittedName>
</protein>
<evidence type="ECO:0000313" key="8">
    <source>
        <dbReference type="EMBL" id="ABM62651.1"/>
    </source>
</evidence>
<evidence type="ECO:0000259" key="7">
    <source>
        <dbReference type="Pfam" id="PF01435"/>
    </source>
</evidence>
<reference evidence="8 9" key="2">
    <citation type="journal article" date="2013" name="Stand. Genomic Sci.">
        <title>Complete genome sequence of Halorhodospira halophila SL1.</title>
        <authorList>
            <person name="Challacombe J.F."/>
            <person name="Majid S."/>
            <person name="Deole R."/>
            <person name="Brettin T.S."/>
            <person name="Bruce D."/>
            <person name="Delano S.F."/>
            <person name="Detter J.C."/>
            <person name="Gleasner C.D."/>
            <person name="Han C.S."/>
            <person name="Misra M."/>
            <person name="Reitenga K.G."/>
            <person name="Mikhailova N."/>
            <person name="Woyke T."/>
            <person name="Pitluck S."/>
            <person name="Nolan M."/>
            <person name="Land M.L."/>
            <person name="Saunders E."/>
            <person name="Tapia R."/>
            <person name="Lapidus A."/>
            <person name="Ivanova N."/>
            <person name="Hoff W.D."/>
        </authorList>
    </citation>
    <scope>NUCLEOTIDE SEQUENCE [LARGE SCALE GENOMIC DNA]</scope>
    <source>
        <strain evidence="9">DSM 244 / SL1</strain>
    </source>
</reference>
<dbReference type="GO" id="GO:0051603">
    <property type="term" value="P:proteolysis involved in protein catabolic process"/>
    <property type="evidence" value="ECO:0007669"/>
    <property type="project" value="TreeGrafter"/>
</dbReference>
<sequence>MRMRTKPGRPLGFSAAALLICALWFSVFSPVPVGGAQGGVNGTGHTGAGDAGGVQAVDFNPRQARQRLGQVRQFDFDAEDVAVEIDFGREVAAHLLGRHQLDQADRRDRYVALVGHSLVRNANRPEIDFRFAVLDTDAVKAFATPGGYIFVSRGALELMEDESELAGVLAHEIIHVTERHIVKELDITSGEGGIASGLARIVGGSGDPARAAFAQAVDQALEILLEEGLSKEDELEADRMGTLLAAQSGYDPEGLRRYLERLRDHSGGETVEDGVSDTHPPLDERLQALEGFMVEMGLADAERPRMGDRFQENMQ</sequence>
<keyword evidence="9" id="KW-1185">Reference proteome</keyword>
<keyword evidence="3 6" id="KW-0378">Hydrolase</keyword>
<dbReference type="PANTHER" id="PTHR22726:SF1">
    <property type="entry name" value="METALLOENDOPEPTIDASE OMA1, MITOCHONDRIAL"/>
    <property type="match status" value="1"/>
</dbReference>
<reference evidence="9" key="1">
    <citation type="submission" date="2006-12" db="EMBL/GenBank/DDBJ databases">
        <title>Complete sequence of Halorhodospira halophila SL1.</title>
        <authorList>
            <consortium name="US DOE Joint Genome Institute"/>
            <person name="Copeland A."/>
            <person name="Lucas S."/>
            <person name="Lapidus A."/>
            <person name="Barry K."/>
            <person name="Detter J.C."/>
            <person name="Glavina del Rio T."/>
            <person name="Hammon N."/>
            <person name="Israni S."/>
            <person name="Dalin E."/>
            <person name="Tice H."/>
            <person name="Pitluck S."/>
            <person name="Saunders E."/>
            <person name="Brettin T."/>
            <person name="Bruce D."/>
            <person name="Han C."/>
            <person name="Tapia R."/>
            <person name="Schmutz J."/>
            <person name="Larimer F."/>
            <person name="Land M."/>
            <person name="Hauser L."/>
            <person name="Kyrpides N."/>
            <person name="Mikhailova N."/>
            <person name="Hoff W."/>
            <person name="Richardson P."/>
        </authorList>
    </citation>
    <scope>NUCLEOTIDE SEQUENCE [LARGE SCALE GENOMIC DNA]</scope>
    <source>
        <strain evidence="9">DSM 244 / SL1</strain>
    </source>
</reference>
<dbReference type="OrthoDB" id="9810445at2"/>
<feature type="domain" description="Peptidase M48" evidence="7">
    <location>
        <begin position="106"/>
        <end position="291"/>
    </location>
</feature>
<evidence type="ECO:0000313" key="9">
    <source>
        <dbReference type="Proteomes" id="UP000000647"/>
    </source>
</evidence>
<dbReference type="InterPro" id="IPR001915">
    <property type="entry name" value="Peptidase_M48"/>
</dbReference>